<dbReference type="RefSeq" id="XP_001941068.2">
    <property type="nucleotide sequence ID" value="XM_001941033.2"/>
</dbReference>
<reference evidence="1" key="1">
    <citation type="journal article" date="2018" name="BMC Genomics">
        <title>Comparative genomics of the wheat fungal pathogen Pyrenophora tritici-repentis reveals chromosomal variations and genome plasticity.</title>
        <authorList>
            <person name="Moolhuijzen P."/>
            <person name="See P.T."/>
            <person name="Hane J.K."/>
            <person name="Shi G."/>
            <person name="Liu Z."/>
            <person name="Oliver R.P."/>
            <person name="Moffat C.S."/>
        </authorList>
    </citation>
    <scope>NUCLEOTIDE SEQUENCE [LARGE SCALE GENOMIC DNA]</scope>
    <source>
        <strain evidence="1">M4</strain>
    </source>
</reference>
<name>A0A2W1GLE0_9PLEO</name>
<organism evidence="1 2">
    <name type="scientific">Pyrenophora tritici-repentis</name>
    <dbReference type="NCBI Taxonomy" id="45151"/>
    <lineage>
        <taxon>Eukaryota</taxon>
        <taxon>Fungi</taxon>
        <taxon>Dikarya</taxon>
        <taxon>Ascomycota</taxon>
        <taxon>Pezizomycotina</taxon>
        <taxon>Dothideomycetes</taxon>
        <taxon>Pleosporomycetidae</taxon>
        <taxon>Pleosporales</taxon>
        <taxon>Pleosporineae</taxon>
        <taxon>Pleosporaceae</taxon>
        <taxon>Pyrenophora</taxon>
    </lineage>
</organism>
<sequence length="107" mass="12172">MASTPTATTTTTDRLPRDALTIQRELVCCDEVINDARELVIYCLSIEAFKEEGRIYKKWHELMEEMEEAEKKKTPLYHPGMPILSPHVPESYPVVLLAVIALATLTR</sequence>
<dbReference type="GeneID" id="6349048"/>
<evidence type="ECO:0000313" key="2">
    <source>
        <dbReference type="Proteomes" id="UP000245464"/>
    </source>
</evidence>
<comment type="caution">
    <text evidence="1">The sequence shown here is derived from an EMBL/GenBank/DDBJ whole genome shotgun (WGS) entry which is preliminary data.</text>
</comment>
<protein>
    <submittedName>
        <fullName evidence="1">Uncharacterized protein</fullName>
    </submittedName>
</protein>
<gene>
    <name evidence="1" type="ORF">PtrM4_081680</name>
</gene>
<dbReference type="Proteomes" id="UP000245464">
    <property type="component" value="Chromosome 3"/>
</dbReference>
<proteinExistence type="predicted"/>
<accession>A0A2W1GLE0</accession>
<dbReference type="EMBL" id="NQIK02000003">
    <property type="protein sequence ID" value="KAF7573263.1"/>
    <property type="molecule type" value="Genomic_DNA"/>
</dbReference>
<dbReference type="AlphaFoldDB" id="A0A2W1GLE0"/>
<dbReference type="KEGG" id="ptrr:6349048"/>
<evidence type="ECO:0000313" key="1">
    <source>
        <dbReference type="EMBL" id="KAF7573263.1"/>
    </source>
</evidence>